<reference evidence="1 2" key="1">
    <citation type="journal article" date="2016" name="Int. J. Syst. Evol. Microbiol.">
        <title>Paraphotobacterium marinum gen. nov., sp. nov., a member of the family Vibrionaceae, isolated from surface seawater.</title>
        <authorList>
            <person name="Huang Z."/>
            <person name="Dong C."/>
            <person name="Shao Z."/>
        </authorList>
    </citation>
    <scope>NUCLEOTIDE SEQUENCE [LARGE SCALE GENOMIC DNA]</scope>
    <source>
        <strain evidence="1 2">NSCS20N07D</strain>
    </source>
</reference>
<dbReference type="AlphaFoldDB" id="A0A220VHN9"/>
<proteinExistence type="predicted"/>
<evidence type="ECO:0000313" key="2">
    <source>
        <dbReference type="Proteomes" id="UP000242175"/>
    </source>
</evidence>
<dbReference type="RefSeq" id="WP_089074729.1">
    <property type="nucleotide sequence ID" value="NZ_CP022356.1"/>
</dbReference>
<protein>
    <submittedName>
        <fullName evidence="1">Uncharacterized protein</fullName>
    </submittedName>
</protein>
<dbReference type="Proteomes" id="UP000242175">
    <property type="component" value="Chromosome small"/>
</dbReference>
<organism evidence="1 2">
    <name type="scientific">Paraphotobacterium marinum</name>
    <dbReference type="NCBI Taxonomy" id="1755811"/>
    <lineage>
        <taxon>Bacteria</taxon>
        <taxon>Pseudomonadati</taxon>
        <taxon>Pseudomonadota</taxon>
        <taxon>Gammaproteobacteria</taxon>
        <taxon>Vibrionales</taxon>
        <taxon>Vibrionaceae</taxon>
        <taxon>Paraphotobacterium</taxon>
    </lineage>
</organism>
<evidence type="ECO:0000313" key="1">
    <source>
        <dbReference type="EMBL" id="ASK79821.1"/>
    </source>
</evidence>
<name>A0A220VHN9_9GAMM</name>
<gene>
    <name evidence="1" type="ORF">CF386_12340</name>
</gene>
<keyword evidence="2" id="KW-1185">Reference proteome</keyword>
<dbReference type="OrthoDB" id="5887304at2"/>
<accession>A0A220VHN9</accession>
<sequence>MFERSQQYKLLKNARRKNVHIKINPLGYLTLELKNGNKRYLKAKFEDIHFTHGKQSTKVRVKPQSDKKDWLIHLEHQDAQDLKIKSKKLKMTLKV</sequence>
<dbReference type="KEGG" id="pmai:CF386_12340"/>
<dbReference type="EMBL" id="CP022356">
    <property type="protein sequence ID" value="ASK79821.1"/>
    <property type="molecule type" value="Genomic_DNA"/>
</dbReference>